<evidence type="ECO:0000259" key="2">
    <source>
        <dbReference type="Pfam" id="PF01400"/>
    </source>
</evidence>
<dbReference type="AlphaFoldDB" id="A0A1Y1ZNU1"/>
<feature type="region of interest" description="Disordered" evidence="1">
    <location>
        <begin position="309"/>
        <end position="332"/>
    </location>
</feature>
<feature type="domain" description="Peptidase M12A" evidence="2">
    <location>
        <begin position="150"/>
        <end position="177"/>
    </location>
</feature>
<dbReference type="GO" id="GO:0004222">
    <property type="term" value="F:metalloendopeptidase activity"/>
    <property type="evidence" value="ECO:0007669"/>
    <property type="project" value="InterPro"/>
</dbReference>
<dbReference type="EMBL" id="MCFA01000056">
    <property type="protein sequence ID" value="ORY11906.1"/>
    <property type="molecule type" value="Genomic_DNA"/>
</dbReference>
<comment type="caution">
    <text evidence="3">The sequence shown here is derived from an EMBL/GenBank/DDBJ whole genome shotgun (WGS) entry which is preliminary data.</text>
</comment>
<dbReference type="Pfam" id="PF01400">
    <property type="entry name" value="Astacin"/>
    <property type="match status" value="1"/>
</dbReference>
<accession>A0A1Y1ZNU1</accession>
<evidence type="ECO:0000313" key="4">
    <source>
        <dbReference type="Proteomes" id="UP000193144"/>
    </source>
</evidence>
<protein>
    <recommendedName>
        <fullName evidence="2">Peptidase M12A domain-containing protein</fullName>
    </recommendedName>
</protein>
<sequence>MAPRAYDTIKSIRKDATEFDLRLIFIESTNGMKTHVEDMAWNGPGGILFRPNSNTTATEIDPATYGSAENWGDLQGTKPWKRTSENTVLIRYCYMNAATRAELRHEFESALTLWKNALGTRKNRHALVFEVTHVQGDGSIMKAAKKASLVGHLLGMMHEHQRRDRDKYIIVNCKAIAGYDEAWRNVQDLPPNKRPTEDQLRNNMRTALMFGFYVAWDFAPGYGVRPDIKLNERGLYDVSSTMHYTSSVYAGIEDCYYGREVNKCPILFWKDPEDHTKGSAHLVMRENGGPFPISAMDVKWVKDNYLWEDPTPAPANPPPNPPPSLPSNFASN</sequence>
<feature type="compositionally biased region" description="Pro residues" evidence="1">
    <location>
        <begin position="311"/>
        <end position="325"/>
    </location>
</feature>
<reference evidence="3 4" key="1">
    <citation type="submission" date="2016-07" db="EMBL/GenBank/DDBJ databases">
        <title>Pervasive Adenine N6-methylation of Active Genes in Fungi.</title>
        <authorList>
            <consortium name="DOE Joint Genome Institute"/>
            <person name="Mondo S.J."/>
            <person name="Dannebaum R.O."/>
            <person name="Kuo R.C."/>
            <person name="Labutti K."/>
            <person name="Haridas S."/>
            <person name="Kuo A."/>
            <person name="Salamov A."/>
            <person name="Ahrendt S.R."/>
            <person name="Lipzen A."/>
            <person name="Sullivan W."/>
            <person name="Andreopoulos W.B."/>
            <person name="Clum A."/>
            <person name="Lindquist E."/>
            <person name="Daum C."/>
            <person name="Ramamoorthy G.K."/>
            <person name="Gryganskyi A."/>
            <person name="Culley D."/>
            <person name="Magnuson J.K."/>
            <person name="James T.Y."/>
            <person name="O'Malley M.A."/>
            <person name="Stajich J.E."/>
            <person name="Spatafora J.W."/>
            <person name="Visel A."/>
            <person name="Grigoriev I.V."/>
        </authorList>
    </citation>
    <scope>NUCLEOTIDE SEQUENCE [LARGE SCALE GENOMIC DNA]</scope>
    <source>
        <strain evidence="3 4">CBS 115471</strain>
    </source>
</reference>
<dbReference type="Gene3D" id="3.40.390.10">
    <property type="entry name" value="Collagenase (Catalytic Domain)"/>
    <property type="match status" value="1"/>
</dbReference>
<dbReference type="OrthoDB" id="291007at2759"/>
<dbReference type="SUPFAM" id="SSF55486">
    <property type="entry name" value="Metalloproteases ('zincins'), catalytic domain"/>
    <property type="match status" value="1"/>
</dbReference>
<gene>
    <name evidence="3" type="ORF">BCR34DRAFT_601026</name>
</gene>
<dbReference type="InterPro" id="IPR024079">
    <property type="entry name" value="MetalloPept_cat_dom_sf"/>
</dbReference>
<dbReference type="Proteomes" id="UP000193144">
    <property type="component" value="Unassembled WGS sequence"/>
</dbReference>
<evidence type="ECO:0000256" key="1">
    <source>
        <dbReference type="SAM" id="MobiDB-lite"/>
    </source>
</evidence>
<evidence type="ECO:0000313" key="3">
    <source>
        <dbReference type="EMBL" id="ORY11906.1"/>
    </source>
</evidence>
<proteinExistence type="predicted"/>
<dbReference type="GO" id="GO:0006508">
    <property type="term" value="P:proteolysis"/>
    <property type="evidence" value="ECO:0007669"/>
    <property type="project" value="InterPro"/>
</dbReference>
<name>A0A1Y1ZNU1_9PLEO</name>
<organism evidence="3 4">
    <name type="scientific">Clohesyomyces aquaticus</name>
    <dbReference type="NCBI Taxonomy" id="1231657"/>
    <lineage>
        <taxon>Eukaryota</taxon>
        <taxon>Fungi</taxon>
        <taxon>Dikarya</taxon>
        <taxon>Ascomycota</taxon>
        <taxon>Pezizomycotina</taxon>
        <taxon>Dothideomycetes</taxon>
        <taxon>Pleosporomycetidae</taxon>
        <taxon>Pleosporales</taxon>
        <taxon>Lindgomycetaceae</taxon>
        <taxon>Clohesyomyces</taxon>
    </lineage>
</organism>
<keyword evidence="4" id="KW-1185">Reference proteome</keyword>
<dbReference type="InterPro" id="IPR001506">
    <property type="entry name" value="Peptidase_M12A"/>
</dbReference>